<comment type="similarity">
    <text evidence="2">Belongs to the HPF/YfiA ribosome-associated protein family. Short HPF subfamily.</text>
</comment>
<evidence type="ECO:0000256" key="6">
    <source>
        <dbReference type="SAM" id="Coils"/>
    </source>
</evidence>
<keyword evidence="1" id="KW-0810">Translation regulation</keyword>
<comment type="caution">
    <text evidence="7">The sequence shown here is derived from an EMBL/GenBank/DDBJ whole genome shotgun (WGS) entry which is preliminary data.</text>
</comment>
<evidence type="ECO:0000313" key="7">
    <source>
        <dbReference type="EMBL" id="MCP8352464.1"/>
    </source>
</evidence>
<evidence type="ECO:0000256" key="3">
    <source>
        <dbReference type="ARBA" id="ARBA00038695"/>
    </source>
</evidence>
<protein>
    <recommendedName>
        <fullName evidence="4">Ribosome hibernation promoting factor</fullName>
    </recommendedName>
    <alternativeName>
        <fullName evidence="5">Hibernation factor HPF</fullName>
    </alternativeName>
</protein>
<feature type="coiled-coil region" evidence="6">
    <location>
        <begin position="66"/>
        <end position="93"/>
    </location>
</feature>
<dbReference type="InterPro" id="IPR050574">
    <property type="entry name" value="HPF/YfiA_ribosome-assoc"/>
</dbReference>
<evidence type="ECO:0000256" key="5">
    <source>
        <dbReference type="ARBA" id="ARBA00041319"/>
    </source>
</evidence>
<dbReference type="Proteomes" id="UP001320768">
    <property type="component" value="Unassembled WGS sequence"/>
</dbReference>
<dbReference type="PANTHER" id="PTHR33231:SF1">
    <property type="entry name" value="30S RIBOSOMAL PROTEIN"/>
    <property type="match status" value="1"/>
</dbReference>
<dbReference type="Gene3D" id="3.30.160.100">
    <property type="entry name" value="Ribosome hibernation promotion factor-like"/>
    <property type="match status" value="1"/>
</dbReference>
<dbReference type="NCBIfam" id="TIGR00741">
    <property type="entry name" value="yfiA"/>
    <property type="match status" value="1"/>
</dbReference>
<dbReference type="EMBL" id="JAKUDN010000002">
    <property type="protein sequence ID" value="MCP8352464.1"/>
    <property type="molecule type" value="Genomic_DNA"/>
</dbReference>
<dbReference type="PANTHER" id="PTHR33231">
    <property type="entry name" value="30S RIBOSOMAL PROTEIN"/>
    <property type="match status" value="1"/>
</dbReference>
<dbReference type="Pfam" id="PF02482">
    <property type="entry name" value="Ribosomal_S30AE"/>
    <property type="match status" value="1"/>
</dbReference>
<evidence type="ECO:0000256" key="1">
    <source>
        <dbReference type="ARBA" id="ARBA00022845"/>
    </source>
</evidence>
<evidence type="ECO:0000256" key="2">
    <source>
        <dbReference type="ARBA" id="ARBA00038434"/>
    </source>
</evidence>
<evidence type="ECO:0000256" key="4">
    <source>
        <dbReference type="ARBA" id="ARBA00041148"/>
    </source>
</evidence>
<dbReference type="SUPFAM" id="SSF69754">
    <property type="entry name" value="Ribosome binding protein Y (YfiA homologue)"/>
    <property type="match status" value="1"/>
</dbReference>
<name>A0ABT1L5L6_9GAMM</name>
<keyword evidence="8" id="KW-1185">Reference proteome</keyword>
<organism evidence="7 8">
    <name type="scientific">Candidatus Synchoanobacter obligatus</name>
    <dbReference type="NCBI Taxonomy" id="2919597"/>
    <lineage>
        <taxon>Bacteria</taxon>
        <taxon>Pseudomonadati</taxon>
        <taxon>Pseudomonadota</taxon>
        <taxon>Gammaproteobacteria</taxon>
        <taxon>Candidatus Comchoanobacterales</taxon>
        <taxon>Candidatus Comchoanobacteraceae</taxon>
        <taxon>Candidatus Synchoanobacter</taxon>
    </lineage>
</organism>
<dbReference type="CDD" id="cd00552">
    <property type="entry name" value="RaiA"/>
    <property type="match status" value="1"/>
</dbReference>
<sequence length="94" mass="10866">MDIQVTFHQMESSDAIKDYCQKKMDKLVKYYSRISSAKIVLEIIKLEHHVSVVLGLPQKKVVKASANEKNDMYAAIDAVIDKLERQLTDFKEQH</sequence>
<dbReference type="InterPro" id="IPR003489">
    <property type="entry name" value="RHF/RaiA"/>
</dbReference>
<accession>A0ABT1L5L6</accession>
<dbReference type="InterPro" id="IPR036567">
    <property type="entry name" value="RHF-like"/>
</dbReference>
<keyword evidence="6" id="KW-0175">Coiled coil</keyword>
<evidence type="ECO:0000313" key="8">
    <source>
        <dbReference type="Proteomes" id="UP001320768"/>
    </source>
</evidence>
<gene>
    <name evidence="7" type="primary">raiA</name>
    <name evidence="7" type="ORF">MKS91_04080</name>
</gene>
<proteinExistence type="inferred from homology"/>
<reference evidence="7 8" key="1">
    <citation type="journal article" date="2022" name="Nat. Microbiol.">
        <title>The microbiome of a bacterivorous marine choanoflagellate contains a resource-demanding obligate bacterial associate.</title>
        <authorList>
            <person name="Needham D.M."/>
            <person name="Poirier C."/>
            <person name="Bachy C."/>
            <person name="George E.E."/>
            <person name="Wilken S."/>
            <person name="Yung C.C.M."/>
            <person name="Limardo A.J."/>
            <person name="Morando M."/>
            <person name="Sudek L."/>
            <person name="Malmstrom R.R."/>
            <person name="Keeling P.J."/>
            <person name="Santoro A.E."/>
            <person name="Worden A.Z."/>
        </authorList>
    </citation>
    <scope>NUCLEOTIDE SEQUENCE [LARGE SCALE GENOMIC DNA]</scope>
    <source>
        <strain evidence="7 8">Comchoano-2</strain>
    </source>
</reference>
<comment type="subunit">
    <text evidence="3">Associates exclusively with 100S ribosomes, which are dimers of 70S ribosomes.</text>
</comment>
<dbReference type="RefSeq" id="WP_258569569.1">
    <property type="nucleotide sequence ID" value="NZ_JAKUDN010000002.1"/>
</dbReference>